<name>A0A5P1F2X6_ASPOF</name>
<dbReference type="Proteomes" id="UP000243459">
    <property type="component" value="Chromosome 4"/>
</dbReference>
<accession>A0A5P1F2X6</accession>
<dbReference type="Gramene" id="ONK72708">
    <property type="protein sequence ID" value="ONK72708"/>
    <property type="gene ID" value="A4U43_C04F22300"/>
</dbReference>
<reference evidence="3" key="1">
    <citation type="journal article" date="2017" name="Nat. Commun.">
        <title>The asparagus genome sheds light on the origin and evolution of a young Y chromosome.</title>
        <authorList>
            <person name="Harkess A."/>
            <person name="Zhou J."/>
            <person name="Xu C."/>
            <person name="Bowers J.E."/>
            <person name="Van der Hulst R."/>
            <person name="Ayyampalayam S."/>
            <person name="Mercati F."/>
            <person name="Riccardi P."/>
            <person name="McKain M.R."/>
            <person name="Kakrana A."/>
            <person name="Tang H."/>
            <person name="Ray J."/>
            <person name="Groenendijk J."/>
            <person name="Arikit S."/>
            <person name="Mathioni S.M."/>
            <person name="Nakano M."/>
            <person name="Shan H."/>
            <person name="Telgmann-Rauber A."/>
            <person name="Kanno A."/>
            <person name="Yue Z."/>
            <person name="Chen H."/>
            <person name="Li W."/>
            <person name="Chen Y."/>
            <person name="Xu X."/>
            <person name="Zhang Y."/>
            <person name="Luo S."/>
            <person name="Chen H."/>
            <person name="Gao J."/>
            <person name="Mao Z."/>
            <person name="Pires J.C."/>
            <person name="Luo M."/>
            <person name="Kudrna D."/>
            <person name="Wing R.A."/>
            <person name="Meyers B.C."/>
            <person name="Yi K."/>
            <person name="Kong H."/>
            <person name="Lavrijsen P."/>
            <person name="Sunseri F."/>
            <person name="Falavigna A."/>
            <person name="Ye Y."/>
            <person name="Leebens-Mack J.H."/>
            <person name="Chen G."/>
        </authorList>
    </citation>
    <scope>NUCLEOTIDE SEQUENCE [LARGE SCALE GENOMIC DNA]</scope>
    <source>
        <strain evidence="3">cv. DH0086</strain>
    </source>
</reference>
<evidence type="ECO:0000313" key="3">
    <source>
        <dbReference type="Proteomes" id="UP000243459"/>
    </source>
</evidence>
<evidence type="ECO:0000313" key="2">
    <source>
        <dbReference type="EMBL" id="ONK72708.1"/>
    </source>
</evidence>
<evidence type="ECO:0000256" key="1">
    <source>
        <dbReference type="SAM" id="MobiDB-lite"/>
    </source>
</evidence>
<protein>
    <submittedName>
        <fullName evidence="2">Uncharacterized protein</fullName>
    </submittedName>
</protein>
<dbReference type="AlphaFoldDB" id="A0A5P1F2X6"/>
<dbReference type="EMBL" id="CM007384">
    <property type="protein sequence ID" value="ONK72708.1"/>
    <property type="molecule type" value="Genomic_DNA"/>
</dbReference>
<keyword evidence="3" id="KW-1185">Reference proteome</keyword>
<feature type="region of interest" description="Disordered" evidence="1">
    <location>
        <begin position="37"/>
        <end position="97"/>
    </location>
</feature>
<feature type="compositionally biased region" description="Basic and acidic residues" evidence="1">
    <location>
        <begin position="47"/>
        <end position="63"/>
    </location>
</feature>
<proteinExistence type="predicted"/>
<sequence>MAPPVGLEHPYPHRVVEIREEEWDRTRQYLIRSSEVYPRFGQQPNPENHHQPTHHLDVKGKERKEKKRRLIEGQECSRSAGETQVESAKEQQSADPACQQAEVVVIDDASSLRPAGTVHAIAPAKVRALVEEATGSIFGPSHPVGRARNLPGLQEVLKSKQHPL</sequence>
<gene>
    <name evidence="2" type="ORF">A4U43_C04F22300</name>
</gene>
<organism evidence="2 3">
    <name type="scientific">Asparagus officinalis</name>
    <name type="common">Garden asparagus</name>
    <dbReference type="NCBI Taxonomy" id="4686"/>
    <lineage>
        <taxon>Eukaryota</taxon>
        <taxon>Viridiplantae</taxon>
        <taxon>Streptophyta</taxon>
        <taxon>Embryophyta</taxon>
        <taxon>Tracheophyta</taxon>
        <taxon>Spermatophyta</taxon>
        <taxon>Magnoliopsida</taxon>
        <taxon>Liliopsida</taxon>
        <taxon>Asparagales</taxon>
        <taxon>Asparagaceae</taxon>
        <taxon>Asparagoideae</taxon>
        <taxon>Asparagus</taxon>
    </lineage>
</organism>
<feature type="compositionally biased region" description="Polar residues" evidence="1">
    <location>
        <begin position="76"/>
        <end position="94"/>
    </location>
</feature>